<dbReference type="PANTHER" id="PTHR28650">
    <property type="entry name" value="PHOSPHATIDYLINOSITOL-GLYCAN BIOSYNTHESIS CLASS X PROTEIN"/>
    <property type="match status" value="1"/>
</dbReference>
<reference evidence="11" key="1">
    <citation type="submission" date="2018-05" db="EMBL/GenBank/DDBJ databases">
        <authorList>
            <person name="Datahose"/>
        </authorList>
    </citation>
    <scope>NUCLEOTIDE SEQUENCE</scope>
</reference>
<dbReference type="InterPro" id="IPR040039">
    <property type="entry name" value="PIGX"/>
</dbReference>
<comment type="similarity">
    <text evidence="3 10">Belongs to the PIGX family.</text>
</comment>
<evidence type="ECO:0000256" key="3">
    <source>
        <dbReference type="ARBA" id="ARBA00010345"/>
    </source>
</evidence>
<dbReference type="InterPro" id="IPR013233">
    <property type="entry name" value="PIG-X/PBN1"/>
</dbReference>
<evidence type="ECO:0000256" key="2">
    <source>
        <dbReference type="ARBA" id="ARBA00004687"/>
    </source>
</evidence>
<organism evidence="11 12">
    <name type="scientific">Astatotilapia calliptera</name>
    <name type="common">Eastern happy</name>
    <name type="synonym">Chromis callipterus</name>
    <dbReference type="NCBI Taxonomy" id="8154"/>
    <lineage>
        <taxon>Eukaryota</taxon>
        <taxon>Metazoa</taxon>
        <taxon>Chordata</taxon>
        <taxon>Craniata</taxon>
        <taxon>Vertebrata</taxon>
        <taxon>Euteleostomi</taxon>
        <taxon>Actinopterygii</taxon>
        <taxon>Neopterygii</taxon>
        <taxon>Teleostei</taxon>
        <taxon>Neoteleostei</taxon>
        <taxon>Acanthomorphata</taxon>
        <taxon>Ovalentaria</taxon>
        <taxon>Cichlomorphae</taxon>
        <taxon>Cichliformes</taxon>
        <taxon>Cichlidae</taxon>
        <taxon>African cichlids</taxon>
        <taxon>Pseudocrenilabrinae</taxon>
        <taxon>Haplochromini</taxon>
        <taxon>Astatotilapia</taxon>
    </lineage>
</organism>
<dbReference type="GO" id="GO:0005789">
    <property type="term" value="C:endoplasmic reticulum membrane"/>
    <property type="evidence" value="ECO:0007669"/>
    <property type="project" value="UniProtKB-SubCell"/>
</dbReference>
<keyword evidence="6 10" id="KW-0256">Endoplasmic reticulum</keyword>
<feature type="signal peptide" evidence="10">
    <location>
        <begin position="1"/>
        <end position="20"/>
    </location>
</feature>
<accession>A0AAX7TE87</accession>
<keyword evidence="5 10" id="KW-0812">Transmembrane</keyword>
<comment type="subcellular location">
    <subcellularLocation>
        <location evidence="1 10">Endoplasmic reticulum membrane</location>
        <topology evidence="1 10">Single-pass membrane protein</topology>
    </subcellularLocation>
</comment>
<evidence type="ECO:0000256" key="1">
    <source>
        <dbReference type="ARBA" id="ARBA00004389"/>
    </source>
</evidence>
<reference evidence="11" key="3">
    <citation type="submission" date="2025-09" db="UniProtKB">
        <authorList>
            <consortium name="Ensembl"/>
        </authorList>
    </citation>
    <scope>IDENTIFICATION</scope>
</reference>
<evidence type="ECO:0000256" key="8">
    <source>
        <dbReference type="ARBA" id="ARBA00023136"/>
    </source>
</evidence>
<dbReference type="PANTHER" id="PTHR28650:SF1">
    <property type="entry name" value="PHOSPHATIDYLINOSITOL-GLYCAN BIOSYNTHESIS CLASS X PROTEIN"/>
    <property type="match status" value="1"/>
</dbReference>
<dbReference type="GeneTree" id="ENSGT00390000017679"/>
<evidence type="ECO:0000313" key="12">
    <source>
        <dbReference type="Proteomes" id="UP000265100"/>
    </source>
</evidence>
<dbReference type="AlphaFoldDB" id="A0AAX7TE87"/>
<keyword evidence="8 10" id="KW-0472">Membrane</keyword>
<feature type="transmembrane region" description="Helical" evidence="10">
    <location>
        <begin position="263"/>
        <end position="287"/>
    </location>
</feature>
<keyword evidence="4 10" id="KW-0337">GPI-anchor biosynthesis</keyword>
<evidence type="ECO:0000256" key="7">
    <source>
        <dbReference type="ARBA" id="ARBA00022989"/>
    </source>
</evidence>
<dbReference type="SMART" id="SM00780">
    <property type="entry name" value="PIG-X"/>
    <property type="match status" value="1"/>
</dbReference>
<evidence type="ECO:0000256" key="6">
    <source>
        <dbReference type="ARBA" id="ARBA00022824"/>
    </source>
</evidence>
<keyword evidence="9" id="KW-0325">Glycoprotein</keyword>
<keyword evidence="12" id="KW-1185">Reference proteome</keyword>
<proteinExistence type="inferred from homology"/>
<comment type="pathway">
    <text evidence="2 10">Glycolipid biosynthesis; glycosylphosphatidylinositol-anchor biosynthesis.</text>
</comment>
<evidence type="ECO:0000313" key="11">
    <source>
        <dbReference type="Ensembl" id="ENSACLP00000054625.1"/>
    </source>
</evidence>
<dbReference type="Ensembl" id="ENSACLT00000093891.1">
    <property type="protein sequence ID" value="ENSACLP00000054625.1"/>
    <property type="gene ID" value="ENSACLG00000033022.1"/>
</dbReference>
<evidence type="ECO:0000256" key="9">
    <source>
        <dbReference type="ARBA" id="ARBA00023180"/>
    </source>
</evidence>
<keyword evidence="10" id="KW-0732">Signal</keyword>
<name>A0AAX7TE87_ASTCA</name>
<evidence type="ECO:0000256" key="10">
    <source>
        <dbReference type="RuleBase" id="RU366056"/>
    </source>
</evidence>
<evidence type="ECO:0000256" key="4">
    <source>
        <dbReference type="ARBA" id="ARBA00022502"/>
    </source>
</evidence>
<feature type="chain" id="PRO_5044044464" description="Phosphatidylinositol-glycan biosynthesis class X protein" evidence="10">
    <location>
        <begin position="21"/>
        <end position="292"/>
    </location>
</feature>
<dbReference type="Pfam" id="PF08320">
    <property type="entry name" value="PIG-X"/>
    <property type="match status" value="1"/>
</dbReference>
<dbReference type="Proteomes" id="UP000265100">
    <property type="component" value="Chromosome 23"/>
</dbReference>
<sequence length="292" mass="33238">MYFKLFYVVSALSLFSKCLCLGEKDEIQNHCDLLRQWLAPSSVRVELNKKGFHREVTTTVEFRSKELSSVKVLLIHRWPRDVYVDPYQLASLSDQNNWKVRCRATRYSITQCKILLQTTVMYKTCIVYIYFLFNYFCVKLCKILLDSAIDLEVPAHKASGFVTYVYPFSTGPTSKLFKVTIPIHGRYHKPSFDGKMLKSVDIEVPELLLRSEKCAQLSSLEPHTVVDAPCTASNSSTCSWVKVKPQQDLNPVSFQLPVGDGSLVAHVCGGTLLVTMICCVALSKYMWKHQVI</sequence>
<reference evidence="11" key="2">
    <citation type="submission" date="2025-08" db="UniProtKB">
        <authorList>
            <consortium name="Ensembl"/>
        </authorList>
    </citation>
    <scope>IDENTIFICATION</scope>
</reference>
<keyword evidence="7 10" id="KW-1133">Transmembrane helix</keyword>
<dbReference type="GO" id="GO:0006506">
    <property type="term" value="P:GPI anchor biosynthetic process"/>
    <property type="evidence" value="ECO:0007669"/>
    <property type="project" value="UniProtKB-KW"/>
</dbReference>
<evidence type="ECO:0000256" key="5">
    <source>
        <dbReference type="ARBA" id="ARBA00022692"/>
    </source>
</evidence>
<comment type="function">
    <text evidence="10">Stabilizing subunit of the glycosylphosphatidylinositol-mannosyltransferase I complex which catalyzes the transfer of the first mannose, via an alpha-1,4 bond from a dolichol-phosphate-mannose (Dol-P-Man) to the glucosaminyl acyl phosphatidylinositol (GlcN-(acyl)PI) intermediate to generate alpha-D-Man-(1-&gt;4)-alpha-D-GlcN-(1-&gt;6)-(1-radyl,2-acyl-sn-glycero-3-phospho)-2-acyl-inositol and participates in the sixth step of the glycosylphosphatidylinositol-anchor biosynthesis. Probably acts by stabilizing the mannosyltransferase PIGM.</text>
</comment>
<protein>
    <recommendedName>
        <fullName evidence="10">Phosphatidylinositol-glycan biosynthesis class X protein</fullName>
    </recommendedName>
</protein>